<gene>
    <name evidence="2" type="ORF">AC578_4037</name>
</gene>
<proteinExistence type="predicted"/>
<feature type="compositionally biased region" description="Basic and acidic residues" evidence="1">
    <location>
        <begin position="18"/>
        <end position="31"/>
    </location>
</feature>
<dbReference type="Proteomes" id="UP000070133">
    <property type="component" value="Unassembled WGS sequence"/>
</dbReference>
<evidence type="ECO:0000313" key="3">
    <source>
        <dbReference type="Proteomes" id="UP000070133"/>
    </source>
</evidence>
<organism evidence="2 3">
    <name type="scientific">Pseudocercospora eumusae</name>
    <dbReference type="NCBI Taxonomy" id="321146"/>
    <lineage>
        <taxon>Eukaryota</taxon>
        <taxon>Fungi</taxon>
        <taxon>Dikarya</taxon>
        <taxon>Ascomycota</taxon>
        <taxon>Pezizomycotina</taxon>
        <taxon>Dothideomycetes</taxon>
        <taxon>Dothideomycetidae</taxon>
        <taxon>Mycosphaerellales</taxon>
        <taxon>Mycosphaerellaceae</taxon>
        <taxon>Pseudocercospora</taxon>
    </lineage>
</organism>
<name>A0A139HE18_9PEZI</name>
<feature type="compositionally biased region" description="Pro residues" evidence="1">
    <location>
        <begin position="41"/>
        <end position="54"/>
    </location>
</feature>
<comment type="caution">
    <text evidence="2">The sequence shown here is derived from an EMBL/GenBank/DDBJ whole genome shotgun (WGS) entry which is preliminary data.</text>
</comment>
<sequence>NVEYARELTVYDLTNNDDSDKSKEGRFDEPTRKRKRSTTPVAPPTLIPSPPWPLLPPCNDIQGERESRALMRKFRAEDKHILHRSHACNRHKTTSQNVVRTPPTLNGPQPFKEYTVRRWIHYTPAVKTRPEVETRRRRLRFLPSSKTCAREFHGVLVLLRSIFFLGNECREAS</sequence>
<feature type="region of interest" description="Disordered" evidence="1">
    <location>
        <begin position="1"/>
        <end position="54"/>
    </location>
</feature>
<reference evidence="2 3" key="1">
    <citation type="submission" date="2015-07" db="EMBL/GenBank/DDBJ databases">
        <title>Comparative genomics of the Sigatoka disease complex on banana suggests a link between parallel evolutionary changes in Pseudocercospora fijiensis and Pseudocercospora eumusae and increased virulence on the banana host.</title>
        <authorList>
            <person name="Chang T.-C."/>
            <person name="Salvucci A."/>
            <person name="Crous P.W."/>
            <person name="Stergiopoulos I."/>
        </authorList>
    </citation>
    <scope>NUCLEOTIDE SEQUENCE [LARGE SCALE GENOMIC DNA]</scope>
    <source>
        <strain evidence="2 3">CBS 114824</strain>
    </source>
</reference>
<evidence type="ECO:0000313" key="2">
    <source>
        <dbReference type="EMBL" id="KXT00663.1"/>
    </source>
</evidence>
<dbReference type="EMBL" id="LFZN01000069">
    <property type="protein sequence ID" value="KXT00663.1"/>
    <property type="molecule type" value="Genomic_DNA"/>
</dbReference>
<accession>A0A139HE18</accession>
<keyword evidence="3" id="KW-1185">Reference proteome</keyword>
<feature type="non-terminal residue" evidence="2">
    <location>
        <position position="1"/>
    </location>
</feature>
<protein>
    <submittedName>
        <fullName evidence="2">Uncharacterized protein</fullName>
    </submittedName>
</protein>
<dbReference type="AlphaFoldDB" id="A0A139HE18"/>
<evidence type="ECO:0000256" key="1">
    <source>
        <dbReference type="SAM" id="MobiDB-lite"/>
    </source>
</evidence>